<dbReference type="PROSITE" id="PS51257">
    <property type="entry name" value="PROKAR_LIPOPROTEIN"/>
    <property type="match status" value="1"/>
</dbReference>
<dbReference type="eggNOG" id="COG2909">
    <property type="taxonomic scope" value="Bacteria"/>
</dbReference>
<dbReference type="InterPro" id="IPR011990">
    <property type="entry name" value="TPR-like_helical_dom_sf"/>
</dbReference>
<dbReference type="STRING" id="517418.Ctha_1335"/>
<organism evidence="2 3">
    <name type="scientific">Chloroherpeton thalassium (strain ATCC 35110 / GB-78)</name>
    <dbReference type="NCBI Taxonomy" id="517418"/>
    <lineage>
        <taxon>Bacteria</taxon>
        <taxon>Pseudomonadati</taxon>
        <taxon>Chlorobiota</taxon>
        <taxon>Chlorobiia</taxon>
        <taxon>Chlorobiales</taxon>
        <taxon>Chloroherpetonaceae</taxon>
        <taxon>Chloroherpeton</taxon>
    </lineage>
</organism>
<name>B3QZA5_CHLT3</name>
<gene>
    <name evidence="2" type="ordered locus">Ctha_1335</name>
</gene>
<feature type="chain" id="PRO_5002797876" description="Tetratricopeptide domain protein" evidence="1">
    <location>
        <begin position="26"/>
        <end position="503"/>
    </location>
</feature>
<dbReference type="KEGG" id="cts:Ctha_1335"/>
<accession>B3QZA5</accession>
<protein>
    <recommendedName>
        <fullName evidence="4">Tetratricopeptide domain protein</fullName>
    </recommendedName>
</protein>
<dbReference type="SUPFAM" id="SSF48452">
    <property type="entry name" value="TPR-like"/>
    <property type="match status" value="1"/>
</dbReference>
<evidence type="ECO:0000313" key="2">
    <source>
        <dbReference type="EMBL" id="ACF13798.1"/>
    </source>
</evidence>
<proteinExistence type="predicted"/>
<keyword evidence="1" id="KW-0732">Signal</keyword>
<sequence>MRKIRQIGIGLSALLFLASCTQSKAAELAQPASKTPSFERAISTAQTIETPQLKFLALLAIARDLSAINDSAEAERLLDEAETYALREKPLWQDFHLAELAEGFAQIGNHAKAKSLISAIRKEDLRQKAQATLAVNFAQKGFLNQAFSQILEIQDSLLRDEAWFKIAALYADKNRNKHALEFESVLQNSVHKAELLSKVATNFAERGRLKDATQLISELKMLQGTNADELTETKVDLLLSVAEESRKLGEPKAAKALLDEAGRLAESAWYSEVRAKTLTKVMTAYFAKNDENNGLYFLTLAWEAARTCPNIHVRIYALSHALYQYDRLGKFDETFWVKYKLLDAFENMARQTDLNLASTGQIYPYDPSTLFKARALILTAQRFAALGNPTFAKMFLSEAPEALQPVGLARIATSYFFAGHKLEAEKAALQAKHEVKWAYFPSLFCRGEAQAEIVEALATVGKQNEAQELAESIVSTYFRAKALSKVARFNHTKRVEQSQLAGK</sequence>
<dbReference type="Gene3D" id="1.25.40.10">
    <property type="entry name" value="Tetratricopeptide repeat domain"/>
    <property type="match status" value="2"/>
</dbReference>
<dbReference type="EMBL" id="CP001100">
    <property type="protein sequence ID" value="ACF13798.1"/>
    <property type="molecule type" value="Genomic_DNA"/>
</dbReference>
<keyword evidence="3" id="KW-1185">Reference proteome</keyword>
<feature type="signal peptide" evidence="1">
    <location>
        <begin position="1"/>
        <end position="25"/>
    </location>
</feature>
<reference evidence="2 3" key="1">
    <citation type="submission" date="2008-06" db="EMBL/GenBank/DDBJ databases">
        <title>Complete sequence of Chloroherpeton thalassium ATCC 35110.</title>
        <authorList>
            <consortium name="US DOE Joint Genome Institute"/>
            <person name="Lucas S."/>
            <person name="Copeland A."/>
            <person name="Lapidus A."/>
            <person name="Glavina del Rio T."/>
            <person name="Dalin E."/>
            <person name="Tice H."/>
            <person name="Bruce D."/>
            <person name="Goodwin L."/>
            <person name="Pitluck S."/>
            <person name="Schmutz J."/>
            <person name="Larimer F."/>
            <person name="Land M."/>
            <person name="Hauser L."/>
            <person name="Kyrpides N."/>
            <person name="Mikhailova N."/>
            <person name="Liu Z."/>
            <person name="Li T."/>
            <person name="Zhao F."/>
            <person name="Overmann J."/>
            <person name="Bryant D.A."/>
            <person name="Richardson P."/>
        </authorList>
    </citation>
    <scope>NUCLEOTIDE SEQUENCE [LARGE SCALE GENOMIC DNA]</scope>
    <source>
        <strain evidence="3">ATCC 35110 / GB-78</strain>
    </source>
</reference>
<evidence type="ECO:0000256" key="1">
    <source>
        <dbReference type="SAM" id="SignalP"/>
    </source>
</evidence>
<evidence type="ECO:0008006" key="4">
    <source>
        <dbReference type="Google" id="ProtNLM"/>
    </source>
</evidence>
<evidence type="ECO:0000313" key="3">
    <source>
        <dbReference type="Proteomes" id="UP000001208"/>
    </source>
</evidence>
<dbReference type="AlphaFoldDB" id="B3QZA5"/>
<dbReference type="Proteomes" id="UP000001208">
    <property type="component" value="Chromosome"/>
</dbReference>
<dbReference type="HOGENOM" id="CLU_541530_0_0_10"/>
<dbReference type="RefSeq" id="WP_012499882.1">
    <property type="nucleotide sequence ID" value="NC_011026.1"/>
</dbReference>